<dbReference type="Proteomes" id="UP001165292">
    <property type="component" value="Unassembled WGS sequence"/>
</dbReference>
<dbReference type="AlphaFoldDB" id="A0AA42BCN9"/>
<gene>
    <name evidence="2" type="ORF">NJF43_02210</name>
</gene>
<feature type="transmembrane region" description="Helical" evidence="1">
    <location>
        <begin position="20"/>
        <end position="38"/>
    </location>
</feature>
<name>A0AA42BCN9_9GAMM</name>
<reference evidence="2" key="1">
    <citation type="submission" date="2022-06" db="EMBL/GenBank/DDBJ databases">
        <title>Detection of beta-lactamases in bacteria of animal origin.</title>
        <authorList>
            <person name="Mlynarcik P."/>
            <person name="Zdarska V."/>
            <person name="Chudobova H."/>
            <person name="Prochazkova P."/>
            <person name="Hricova K."/>
            <person name="Mezerova K."/>
            <person name="Bardon J."/>
            <person name="Dolejska M."/>
            <person name="Sukkar I."/>
            <person name="Kolar M."/>
        </authorList>
    </citation>
    <scope>NUCLEOTIDE SEQUENCE</scope>
    <source>
        <strain evidence="2">S 300-3</strain>
    </source>
</reference>
<evidence type="ECO:0000313" key="3">
    <source>
        <dbReference type="Proteomes" id="UP001165292"/>
    </source>
</evidence>
<keyword evidence="1" id="KW-0472">Membrane</keyword>
<accession>A0AA42BCN9</accession>
<sequence length="56" mass="6126">MPRKLSARPDGRRIRHQVACAGYAIGLLLIFAFSLYLLPHDTGVGKLLFNSTPDAS</sequence>
<dbReference type="EMBL" id="JAMYBS010000002">
    <property type="protein sequence ID" value="MCO7543565.1"/>
    <property type="molecule type" value="Genomic_DNA"/>
</dbReference>
<organism evidence="2 3">
    <name type="scientific">Stutzerimonas nitrititolerans</name>
    <dbReference type="NCBI Taxonomy" id="2482751"/>
    <lineage>
        <taxon>Bacteria</taxon>
        <taxon>Pseudomonadati</taxon>
        <taxon>Pseudomonadota</taxon>
        <taxon>Gammaproteobacteria</taxon>
        <taxon>Pseudomonadales</taxon>
        <taxon>Pseudomonadaceae</taxon>
        <taxon>Stutzerimonas</taxon>
    </lineage>
</organism>
<proteinExistence type="predicted"/>
<evidence type="ECO:0000313" key="2">
    <source>
        <dbReference type="EMBL" id="MCO7543565.1"/>
    </source>
</evidence>
<dbReference type="RefSeq" id="WP_177431861.1">
    <property type="nucleotide sequence ID" value="NZ_DALZTK010000015.1"/>
</dbReference>
<evidence type="ECO:0000256" key="1">
    <source>
        <dbReference type="SAM" id="Phobius"/>
    </source>
</evidence>
<keyword evidence="1" id="KW-0812">Transmembrane</keyword>
<keyword evidence="1" id="KW-1133">Transmembrane helix</keyword>
<protein>
    <submittedName>
        <fullName evidence="2">Uncharacterized protein</fullName>
    </submittedName>
</protein>
<comment type="caution">
    <text evidence="2">The sequence shown here is derived from an EMBL/GenBank/DDBJ whole genome shotgun (WGS) entry which is preliminary data.</text>
</comment>